<dbReference type="CDD" id="cd05992">
    <property type="entry name" value="PB1"/>
    <property type="match status" value="1"/>
</dbReference>
<dbReference type="InterPro" id="IPR013087">
    <property type="entry name" value="Znf_C2H2_type"/>
</dbReference>
<evidence type="ECO:0000313" key="2">
    <source>
        <dbReference type="EMBL" id="KAL2104358.1"/>
    </source>
</evidence>
<sequence length="988" mass="113166">MQWNCKYCLFSSEKRAQLLKHYRLKHGSYTRSVPIPCLHSDCVCCFKSFNALKVHLTRNHTIHIGQSGGADETPVTFNCLHCGFEEPCSESVFLSHLRQHLKKLERIKCPYKDCSFESNIYSTFNAHKCKEHRLFSQRHFRSDIILHTGPQNSDSDCLLQEASGDLDTEELEDDTENENLDQLPEELEHKLASLLLKMQAILHISDTAIQEVIEQLGEVLMLSEPLWYNSLTRILTDHGVNHSNAIARELMDAIRQNNMILKLTKKGGCLSTVSRRDSYFQKEFPTIMPVEYSIDKVQSVAYVPVLRMLQQMLKKADVLDKVLMPEDGSVSGYNSYRDGKHYRDNEFLMSDNFKIVLGLYVDEFEIANPLGTSRNKHKLFGVYWVLANLPSKYRSSLQTIQLALLCRSSTVKQFGYENVLHPLVQDLKTLERDGVYLEQMGECVRGTALYVSADNLGAHSLAGFQESFVVEHPCRFCMVTKAEIQQEEVRYGAFQLRTKLNHDQQVDEVIHDHSLVRQTVFRVIVHENDIRKITLPDKPDTLESLEQQLEEKLGLQYKFSLQYEDPDFNNALVNLTDIDDLPQKPTLKIISLVTTPTQSTADTEILSSSSHDQTPLARHAPWPATFEIPNFSVDIEYRLRQGNLIYMRDQTYLQVSRDMKHEILQKLAETMYSFKAYPKDEDFSDVASALIKKHPCLTEPGSVNGWNGWKNSLKFKMGNYRTKLRRAGCTDVAISGAKRGNEDSLKSVRRPKRFEINFLPNFPQGEDDCTLEDKRKELVEEMKKRRPNVTLISQLMDSTFALRRKELVHSEPPMGETMKRWPALFTESQILAEFNRISSKNLKQEFFTALDQHTQRFLDIFKSKRGIVGQTLSEFLKQLKPEDCDDCPGVSDVPIGILTVISEDAPVSPNSLHLEASITAIILEGAVTMDELDLPKAMCLIFGLIYALNLEYPPQLRNTFDFIQTVMLSIGHRSLKPKIQSLKNLLLM</sequence>
<proteinExistence type="predicted"/>
<dbReference type="AlphaFoldDB" id="A0ABD1L073"/>
<dbReference type="PANTHER" id="PTHR31025:SF19">
    <property type="entry name" value="SI:CH73-42K18.1-RELATED"/>
    <property type="match status" value="1"/>
</dbReference>
<dbReference type="PROSITE" id="PS00028">
    <property type="entry name" value="ZINC_FINGER_C2H2_1"/>
    <property type="match status" value="1"/>
</dbReference>
<protein>
    <recommendedName>
        <fullName evidence="1">C2H2-type domain-containing protein</fullName>
    </recommendedName>
</protein>
<gene>
    <name evidence="2" type="ORF">ACEWY4_001226</name>
</gene>
<dbReference type="Gene3D" id="3.30.160.60">
    <property type="entry name" value="Classic Zinc Finger"/>
    <property type="match status" value="1"/>
</dbReference>
<evidence type="ECO:0000313" key="3">
    <source>
        <dbReference type="Proteomes" id="UP001591681"/>
    </source>
</evidence>
<comment type="caution">
    <text evidence="2">The sequence shown here is derived from an EMBL/GenBank/DDBJ whole genome shotgun (WGS) entry which is preliminary data.</text>
</comment>
<organism evidence="2 3">
    <name type="scientific">Coilia grayii</name>
    <name type="common">Gray's grenadier anchovy</name>
    <dbReference type="NCBI Taxonomy" id="363190"/>
    <lineage>
        <taxon>Eukaryota</taxon>
        <taxon>Metazoa</taxon>
        <taxon>Chordata</taxon>
        <taxon>Craniata</taxon>
        <taxon>Vertebrata</taxon>
        <taxon>Euteleostomi</taxon>
        <taxon>Actinopterygii</taxon>
        <taxon>Neopterygii</taxon>
        <taxon>Teleostei</taxon>
        <taxon>Clupei</taxon>
        <taxon>Clupeiformes</taxon>
        <taxon>Clupeoidei</taxon>
        <taxon>Engraulidae</taxon>
        <taxon>Coilinae</taxon>
        <taxon>Coilia</taxon>
    </lineage>
</organism>
<accession>A0ABD1L073</accession>
<evidence type="ECO:0000259" key="1">
    <source>
        <dbReference type="PROSITE" id="PS00028"/>
    </source>
</evidence>
<dbReference type="EMBL" id="JBHFQA010000001">
    <property type="protein sequence ID" value="KAL2104358.1"/>
    <property type="molecule type" value="Genomic_DNA"/>
</dbReference>
<reference evidence="2 3" key="1">
    <citation type="submission" date="2024-09" db="EMBL/GenBank/DDBJ databases">
        <title>A chromosome-level genome assembly of Gray's grenadier anchovy, Coilia grayii.</title>
        <authorList>
            <person name="Fu Z."/>
        </authorList>
    </citation>
    <scope>NUCLEOTIDE SEQUENCE [LARGE SCALE GENOMIC DNA]</scope>
    <source>
        <strain evidence="2">G4</strain>
        <tissue evidence="2">Muscle</tissue>
    </source>
</reference>
<dbReference type="PANTHER" id="PTHR31025">
    <property type="entry name" value="SI:CH211-196P9.1-RELATED"/>
    <property type="match status" value="1"/>
</dbReference>
<dbReference type="SMART" id="SM00355">
    <property type="entry name" value="ZnF_C2H2"/>
    <property type="match status" value="4"/>
</dbReference>
<dbReference type="Proteomes" id="UP001591681">
    <property type="component" value="Unassembled WGS sequence"/>
</dbReference>
<feature type="domain" description="C2H2-type" evidence="1">
    <location>
        <begin position="37"/>
        <end position="60"/>
    </location>
</feature>
<keyword evidence="3" id="KW-1185">Reference proteome</keyword>
<name>A0ABD1L073_9TELE</name>